<organism evidence="1 2">
    <name type="scientific">Candidula unifasciata</name>
    <dbReference type="NCBI Taxonomy" id="100452"/>
    <lineage>
        <taxon>Eukaryota</taxon>
        <taxon>Metazoa</taxon>
        <taxon>Spiralia</taxon>
        <taxon>Lophotrochozoa</taxon>
        <taxon>Mollusca</taxon>
        <taxon>Gastropoda</taxon>
        <taxon>Heterobranchia</taxon>
        <taxon>Euthyneura</taxon>
        <taxon>Panpulmonata</taxon>
        <taxon>Eupulmonata</taxon>
        <taxon>Stylommatophora</taxon>
        <taxon>Helicina</taxon>
        <taxon>Helicoidea</taxon>
        <taxon>Geomitridae</taxon>
        <taxon>Candidula</taxon>
    </lineage>
</organism>
<keyword evidence="2" id="KW-1185">Reference proteome</keyword>
<sequence length="302" mass="33825">MMASHFRKQVIVAGSLIVSVIILCRANKMDPHVYPKIGPFFEGWYLRIIDSHQNLSLGFMFGRVLPSTSLYADVESLCQTSALNEDCRRKIAEKQLHMNLSSYRNITSPSNLVFIGLLLNLKSDKRLENPEGFFSPSQYNISINGRPATKNPDDESPPNFEVTVASNLSLIVNKTGTRFSVKLGPHVLMGETAQPVPWGPHGEGPESWLYKLPLPFHWFVYSLRSTVTSFKYMNRETGQTVTGGTHQDQIPVVAHWEKNWGNSFPKAWVWAEGVNPRSGVSYAFSAGLVSEMGFDIRAQLSC</sequence>
<comment type="caution">
    <text evidence="1">The sequence shown here is derived from an EMBL/GenBank/DDBJ whole genome shotgun (WGS) entry which is preliminary data.</text>
</comment>
<dbReference type="PANTHER" id="PTHR35309">
    <property type="match status" value="1"/>
</dbReference>
<evidence type="ECO:0000313" key="1">
    <source>
        <dbReference type="EMBL" id="CAG5115560.1"/>
    </source>
</evidence>
<dbReference type="AlphaFoldDB" id="A0A8S3YKK5"/>
<dbReference type="GO" id="GO:0009976">
    <property type="term" value="F:tocopherol cyclase activity"/>
    <property type="evidence" value="ECO:0007669"/>
    <property type="project" value="InterPro"/>
</dbReference>
<dbReference type="InterPro" id="IPR025893">
    <property type="entry name" value="Tocopherol_cyclase"/>
</dbReference>
<reference evidence="1" key="1">
    <citation type="submission" date="2021-04" db="EMBL/GenBank/DDBJ databases">
        <authorList>
            <consortium name="Molecular Ecology Group"/>
        </authorList>
    </citation>
    <scope>NUCLEOTIDE SEQUENCE</scope>
</reference>
<evidence type="ECO:0000313" key="2">
    <source>
        <dbReference type="Proteomes" id="UP000678393"/>
    </source>
</evidence>
<accession>A0A8S3YKK5</accession>
<gene>
    <name evidence="1" type="ORF">CUNI_LOCUS1118</name>
</gene>
<dbReference type="Proteomes" id="UP000678393">
    <property type="component" value="Unassembled WGS sequence"/>
</dbReference>
<dbReference type="PANTHER" id="PTHR35309:SF4">
    <property type="entry name" value="TOCOPHEROL CYCLASE"/>
    <property type="match status" value="1"/>
</dbReference>
<name>A0A8S3YKK5_9EUPU</name>
<dbReference type="OrthoDB" id="5421239at2759"/>
<dbReference type="EMBL" id="CAJHNH020000131">
    <property type="protein sequence ID" value="CAG5115560.1"/>
    <property type="molecule type" value="Genomic_DNA"/>
</dbReference>
<protein>
    <submittedName>
        <fullName evidence="1">Uncharacterized protein</fullName>
    </submittedName>
</protein>
<proteinExistence type="predicted"/>